<organism evidence="2 3">
    <name type="scientific">Paenibacillus cremeus</name>
    <dbReference type="NCBI Taxonomy" id="2163881"/>
    <lineage>
        <taxon>Bacteria</taxon>
        <taxon>Bacillati</taxon>
        <taxon>Bacillota</taxon>
        <taxon>Bacilli</taxon>
        <taxon>Bacillales</taxon>
        <taxon>Paenibacillaceae</taxon>
        <taxon>Paenibacillus</taxon>
    </lineage>
</organism>
<dbReference type="AlphaFoldDB" id="A0A559KFI6"/>
<evidence type="ECO:0000313" key="2">
    <source>
        <dbReference type="EMBL" id="TVY10885.1"/>
    </source>
</evidence>
<dbReference type="Pfam" id="PF14903">
    <property type="entry name" value="WG_beta_rep"/>
    <property type="match status" value="5"/>
</dbReference>
<dbReference type="RefSeq" id="WP_144844223.1">
    <property type="nucleotide sequence ID" value="NZ_VNJI01000005.1"/>
</dbReference>
<accession>A0A559KFI6</accession>
<evidence type="ECO:0000259" key="1">
    <source>
        <dbReference type="Pfam" id="PF11738"/>
    </source>
</evidence>
<gene>
    <name evidence="2" type="ORF">FPZ49_05210</name>
</gene>
<dbReference type="Proteomes" id="UP000317036">
    <property type="component" value="Unassembled WGS sequence"/>
</dbReference>
<dbReference type="InterPro" id="IPR037126">
    <property type="entry name" value="PdaC/RsiV-like_sf"/>
</dbReference>
<dbReference type="EMBL" id="VNJI01000005">
    <property type="protein sequence ID" value="TVY10885.1"/>
    <property type="molecule type" value="Genomic_DNA"/>
</dbReference>
<comment type="caution">
    <text evidence="2">The sequence shown here is derived from an EMBL/GenBank/DDBJ whole genome shotgun (WGS) entry which is preliminary data.</text>
</comment>
<keyword evidence="3" id="KW-1185">Reference proteome</keyword>
<dbReference type="Pfam" id="PF11738">
    <property type="entry name" value="DUF3298"/>
    <property type="match status" value="1"/>
</dbReference>
<dbReference type="InterPro" id="IPR032774">
    <property type="entry name" value="WG_beta_rep"/>
</dbReference>
<name>A0A559KFI6_9BACL</name>
<dbReference type="InterPro" id="IPR021729">
    <property type="entry name" value="DUF3298"/>
</dbReference>
<dbReference type="PANTHER" id="PTHR37841:SF1">
    <property type="entry name" value="DUF3298 DOMAIN-CONTAINING PROTEIN"/>
    <property type="match status" value="1"/>
</dbReference>
<feature type="domain" description="DUF3298" evidence="1">
    <location>
        <begin position="669"/>
        <end position="743"/>
    </location>
</feature>
<sequence>MANEEQIVQLILAHLPYGGQLEPLHQSNREYAAICAADLDGDGVQELSAVYRLGENLRFFVLKYHGYGWAPVFDGEAPPDSVNIHVLTAAPVVTGGRSSLIAGWQQGSLSSRLSVYDLTMEGFRDVAPEELMPFSYLEVMHATERRGDESQAELALWRQESPGTYRVEVLQWRDGSFRSAGAVHPLFSPLAHRVVEAFPASVKTTNGVEWGYINNKGMLTIHPQYEYAFDFQENGLAVVVAHGRNGLINSAGRYAVQPIYESINPFSEGRAVVSDHEGFKLMDEAGRIVTRKAYSYISSMHDGRAMFNVQGTGGKSLYGYLDAQGREVIPAQFEEAADFNHEKAVVKIKDRDYALIGPDGQRLASYPYASVGPLSDGRLSFQQEPNGKYGYIDEQGKIVIQPAYVFALPFQEGRAVVNTSDGFKAQYGVIDALGKTIVKPEYNDIRQLGEKRLAIGKAINEEQPWMGSMFAIADLDGKLLTDFKYHDVSEYKKGLASASDQRQTFFIDLSGQPAPGYPRVNGNGTLTLQDSLIQANVDMRQSYLTRNGAIVWQQNTVIPLNAQYRVKEDKYKPNKDYLVYFPQVEGMRDLAAQQRVNSRLKELSQVKPIPGNVQLSYSYNGDFEVSFFKKELLVLQMTGYNFPFGAAHGMPSKVYAHVDLVDGRFYELKDLFKPGSNYVAVLSEIVGKQIKTDPQYSYVFPDTYKGIKPDQPFYVTEHALHLYFAPYDIAPYAAGFPTFTIPFTEIMNMIAVDGGFWKSFHG</sequence>
<dbReference type="OrthoDB" id="5637at2"/>
<evidence type="ECO:0000313" key="3">
    <source>
        <dbReference type="Proteomes" id="UP000317036"/>
    </source>
</evidence>
<reference evidence="2 3" key="1">
    <citation type="submission" date="2019-07" db="EMBL/GenBank/DDBJ databases">
        <authorList>
            <person name="Kim J."/>
        </authorList>
    </citation>
    <scope>NUCLEOTIDE SEQUENCE [LARGE SCALE GENOMIC DNA]</scope>
    <source>
        <strain evidence="2 3">JC52</strain>
    </source>
</reference>
<protein>
    <submittedName>
        <fullName evidence="2">DUF3298 domain-containing protein</fullName>
    </submittedName>
</protein>
<dbReference type="PANTHER" id="PTHR37841">
    <property type="entry name" value="GLR2918 PROTEIN"/>
    <property type="match status" value="1"/>
</dbReference>
<dbReference type="Gene3D" id="3.30.565.40">
    <property type="entry name" value="Fervidobacterium nodosum Rt17-B1 like"/>
    <property type="match status" value="1"/>
</dbReference>
<proteinExistence type="predicted"/>
<dbReference type="Gene3D" id="3.90.640.20">
    <property type="entry name" value="Heat-shock cognate protein, ATPase"/>
    <property type="match status" value="1"/>
</dbReference>
<dbReference type="SUPFAM" id="SSF69360">
    <property type="entry name" value="Cell wall binding repeat"/>
    <property type="match status" value="1"/>
</dbReference>